<reference evidence="1 2" key="1">
    <citation type="submission" date="2023-10" db="EMBL/GenBank/DDBJ databases">
        <title>Eight complete genome sequences of bacteria isolated from laboratory stock of Giant Kelp gametophytes.</title>
        <authorList>
            <person name="Tolentino B."/>
            <person name="Nuzhdin S."/>
        </authorList>
    </citation>
    <scope>NUCLEOTIDE SEQUENCE [LARGE SCALE GENOMIC DNA]</scope>
    <source>
        <strain evidence="1 2">LC.270.F.C4</strain>
    </source>
</reference>
<dbReference type="Proteomes" id="UP001302666">
    <property type="component" value="Chromosome"/>
</dbReference>
<name>A0ABZ0HFF0_TRISK</name>
<evidence type="ECO:0000313" key="2">
    <source>
        <dbReference type="Proteomes" id="UP001302666"/>
    </source>
</evidence>
<dbReference type="RefSeq" id="WP_317385117.1">
    <property type="nucleotide sequence ID" value="NZ_CP136704.1"/>
</dbReference>
<protein>
    <submittedName>
        <fullName evidence="1">Uncharacterized protein</fullName>
    </submittedName>
</protein>
<accession>A0ABZ0HFF0</accession>
<keyword evidence="2" id="KW-1185">Reference proteome</keyword>
<sequence>MRISTTGKAIVRHSETGELFEIEPDEIDWEVVASQERDMGPDRLWGASTSRDELGDLRWEMSEYPEGFLGEPVADLNGHKLEQNFSVSIEHESDFDDQDFDEDDFDREAATEELKEWFYANYEDPANSLPHISAEGGYQWIYGGPETPQGALGDNFSGEYPEDFIDKVAQEIIDERGLWDWSPIPGPEFYDDDDDDDSDILEGQRFEDDADKLSRLLPLAEELIQDQETGTFRVRFKEVVKPGLLAATLSQLTDAIEDVLENQSNGLNANSLEIRKLRRTIERYANDPQRVEMDLTTVHHSLTVQIGSGELPPSDENNALLLALQEGAQGIRATDTEVSENRKILQEQSLRELSSEGLAQLADAAPILETLTEGDLQEQMREDVLFLTQEMRAGPPQLPGVTRADAIIPGRDEAVRVFGRSARILIVLRNTPDLVEKIHASAGFKALNILAVLGSLVSLGLMLF</sequence>
<proteinExistence type="predicted"/>
<gene>
    <name evidence="1" type="ORF">R1T40_18165</name>
</gene>
<dbReference type="EMBL" id="CP136704">
    <property type="protein sequence ID" value="WOI32839.1"/>
    <property type="molecule type" value="Genomic_DNA"/>
</dbReference>
<evidence type="ECO:0000313" key="1">
    <source>
        <dbReference type="EMBL" id="WOI32839.1"/>
    </source>
</evidence>
<organism evidence="1 2">
    <name type="scientific">Tritonibacter scottomollicae</name>
    <name type="common">Epibacterium scottomollicae</name>
    <dbReference type="NCBI Taxonomy" id="483013"/>
    <lineage>
        <taxon>Bacteria</taxon>
        <taxon>Pseudomonadati</taxon>
        <taxon>Pseudomonadota</taxon>
        <taxon>Alphaproteobacteria</taxon>
        <taxon>Rhodobacterales</taxon>
        <taxon>Paracoccaceae</taxon>
        <taxon>Tritonibacter</taxon>
    </lineage>
</organism>